<dbReference type="eggNOG" id="COG0773">
    <property type="taxonomic scope" value="Bacteria"/>
</dbReference>
<reference evidence="18 19" key="1">
    <citation type="submission" date="2009-04" db="EMBL/GenBank/DDBJ databases">
        <authorList>
            <person name="Sebastian Y."/>
            <person name="Madupu R."/>
            <person name="Durkin A.S."/>
            <person name="Torralba M."/>
            <person name="Methe B."/>
            <person name="Sutton G.G."/>
            <person name="Strausberg R.L."/>
            <person name="Nelson K.E."/>
        </authorList>
    </citation>
    <scope>NUCLEOTIDE SEQUENCE [LARGE SCALE GENOMIC DNA]</scope>
    <source>
        <strain evidence="18 19">60-3</strain>
    </source>
</reference>
<protein>
    <recommendedName>
        <fullName evidence="3 14">UDP-N-acetylmuramate--L-alanine ligase</fullName>
        <ecNumber evidence="3 14">6.3.2.8</ecNumber>
    </recommendedName>
    <alternativeName>
        <fullName evidence="14">UDP-N-acetylmuramoyl-L-alanine synthetase</fullName>
    </alternativeName>
</protein>
<dbReference type="GO" id="GO:0071555">
    <property type="term" value="P:cell wall organization"/>
    <property type="evidence" value="ECO:0007669"/>
    <property type="project" value="UniProtKB-KW"/>
</dbReference>
<evidence type="ECO:0000259" key="17">
    <source>
        <dbReference type="Pfam" id="PF08245"/>
    </source>
</evidence>
<evidence type="ECO:0000256" key="14">
    <source>
        <dbReference type="HAMAP-Rule" id="MF_00046"/>
    </source>
</evidence>
<dbReference type="PANTHER" id="PTHR43445:SF3">
    <property type="entry name" value="UDP-N-ACETYLMURAMATE--L-ALANINE LIGASE"/>
    <property type="match status" value="1"/>
</dbReference>
<keyword evidence="11 14" id="KW-0131">Cell cycle</keyword>
<dbReference type="Pfam" id="PF02875">
    <property type="entry name" value="Mur_ligase_C"/>
    <property type="match status" value="1"/>
</dbReference>
<evidence type="ECO:0000256" key="4">
    <source>
        <dbReference type="ARBA" id="ARBA00022490"/>
    </source>
</evidence>
<dbReference type="SUPFAM" id="SSF51984">
    <property type="entry name" value="MurCD N-terminal domain"/>
    <property type="match status" value="1"/>
</dbReference>
<accession>C2MBB3</accession>
<comment type="function">
    <text evidence="14">Cell wall formation.</text>
</comment>
<dbReference type="GO" id="GO:0005737">
    <property type="term" value="C:cytoplasm"/>
    <property type="evidence" value="ECO:0007669"/>
    <property type="project" value="UniProtKB-SubCell"/>
</dbReference>
<keyword evidence="19" id="KW-1185">Reference proteome</keyword>
<evidence type="ECO:0000256" key="10">
    <source>
        <dbReference type="ARBA" id="ARBA00022984"/>
    </source>
</evidence>
<evidence type="ECO:0000259" key="16">
    <source>
        <dbReference type="Pfam" id="PF02875"/>
    </source>
</evidence>
<dbReference type="Gene3D" id="3.40.50.720">
    <property type="entry name" value="NAD(P)-binding Rossmann-like Domain"/>
    <property type="match status" value="1"/>
</dbReference>
<feature type="domain" description="Mur ligase N-terminal catalytic" evidence="15">
    <location>
        <begin position="4"/>
        <end position="107"/>
    </location>
</feature>
<evidence type="ECO:0000256" key="11">
    <source>
        <dbReference type="ARBA" id="ARBA00023306"/>
    </source>
</evidence>
<keyword evidence="7 14" id="KW-0547">Nucleotide-binding</keyword>
<dbReference type="RefSeq" id="WP_007365153.1">
    <property type="nucleotide sequence ID" value="NZ_ACLR01000120.1"/>
</dbReference>
<dbReference type="Pfam" id="PF08245">
    <property type="entry name" value="Mur_ligase_M"/>
    <property type="match status" value="1"/>
</dbReference>
<evidence type="ECO:0000256" key="7">
    <source>
        <dbReference type="ARBA" id="ARBA00022741"/>
    </source>
</evidence>
<comment type="subcellular location">
    <subcellularLocation>
        <location evidence="1 14">Cytoplasm</location>
    </subcellularLocation>
</comment>
<keyword evidence="6 14" id="KW-0132">Cell division</keyword>
<evidence type="ECO:0000259" key="15">
    <source>
        <dbReference type="Pfam" id="PF01225"/>
    </source>
</evidence>
<dbReference type="GO" id="GO:0008763">
    <property type="term" value="F:UDP-N-acetylmuramate-L-alanine ligase activity"/>
    <property type="evidence" value="ECO:0007669"/>
    <property type="project" value="UniProtKB-UniRule"/>
</dbReference>
<evidence type="ECO:0000256" key="8">
    <source>
        <dbReference type="ARBA" id="ARBA00022840"/>
    </source>
</evidence>
<comment type="similarity">
    <text evidence="14">Belongs to the MurCDEF family.</text>
</comment>
<dbReference type="Gene3D" id="3.90.190.20">
    <property type="entry name" value="Mur ligase, C-terminal domain"/>
    <property type="match status" value="1"/>
</dbReference>
<dbReference type="GO" id="GO:0009252">
    <property type="term" value="P:peptidoglycan biosynthetic process"/>
    <property type="evidence" value="ECO:0007669"/>
    <property type="project" value="UniProtKB-UniRule"/>
</dbReference>
<dbReference type="NCBIfam" id="TIGR01082">
    <property type="entry name" value="murC"/>
    <property type="match status" value="1"/>
</dbReference>
<dbReference type="PANTHER" id="PTHR43445">
    <property type="entry name" value="UDP-N-ACETYLMURAMATE--L-ALANINE LIGASE-RELATED"/>
    <property type="match status" value="1"/>
</dbReference>
<evidence type="ECO:0000256" key="9">
    <source>
        <dbReference type="ARBA" id="ARBA00022960"/>
    </source>
</evidence>
<proteinExistence type="inferred from homology"/>
<evidence type="ECO:0000256" key="12">
    <source>
        <dbReference type="ARBA" id="ARBA00023316"/>
    </source>
</evidence>
<dbReference type="EC" id="6.3.2.8" evidence="3 14"/>
<dbReference type="OrthoDB" id="9804126at2"/>
<dbReference type="STRING" id="596327.PORUE0001_0091"/>
<organism evidence="18 19">
    <name type="scientific">Porphyromonas uenonis 60-3</name>
    <dbReference type="NCBI Taxonomy" id="596327"/>
    <lineage>
        <taxon>Bacteria</taxon>
        <taxon>Pseudomonadati</taxon>
        <taxon>Bacteroidota</taxon>
        <taxon>Bacteroidia</taxon>
        <taxon>Bacteroidales</taxon>
        <taxon>Porphyromonadaceae</taxon>
        <taxon>Porphyromonas</taxon>
    </lineage>
</organism>
<name>C2MBB3_9PORP</name>
<dbReference type="GO" id="GO:0008360">
    <property type="term" value="P:regulation of cell shape"/>
    <property type="evidence" value="ECO:0007669"/>
    <property type="project" value="UniProtKB-KW"/>
</dbReference>
<dbReference type="SUPFAM" id="SSF53244">
    <property type="entry name" value="MurD-like peptide ligases, peptide-binding domain"/>
    <property type="match status" value="1"/>
</dbReference>
<dbReference type="SUPFAM" id="SSF53623">
    <property type="entry name" value="MurD-like peptide ligases, catalytic domain"/>
    <property type="match status" value="1"/>
</dbReference>
<gene>
    <name evidence="14 18" type="primary">murC</name>
    <name evidence="18" type="ORF">PORUE0001_0091</name>
</gene>
<dbReference type="Gene3D" id="3.40.1190.10">
    <property type="entry name" value="Mur-like, catalytic domain"/>
    <property type="match status" value="1"/>
</dbReference>
<keyword evidence="10 14" id="KW-0573">Peptidoglycan synthesis</keyword>
<evidence type="ECO:0000256" key="13">
    <source>
        <dbReference type="ARBA" id="ARBA00047833"/>
    </source>
</evidence>
<dbReference type="AlphaFoldDB" id="C2MBB3"/>
<dbReference type="InterPro" id="IPR036615">
    <property type="entry name" value="Mur_ligase_C_dom_sf"/>
</dbReference>
<dbReference type="InterPro" id="IPR036565">
    <property type="entry name" value="Mur-like_cat_sf"/>
</dbReference>
<evidence type="ECO:0000256" key="3">
    <source>
        <dbReference type="ARBA" id="ARBA00012211"/>
    </source>
</evidence>
<keyword evidence="4 14" id="KW-0963">Cytoplasm</keyword>
<dbReference type="InterPro" id="IPR013221">
    <property type="entry name" value="Mur_ligase_cen"/>
</dbReference>
<evidence type="ECO:0000256" key="6">
    <source>
        <dbReference type="ARBA" id="ARBA00022618"/>
    </source>
</evidence>
<dbReference type="InterPro" id="IPR005758">
    <property type="entry name" value="UDP-N-AcMur_Ala_ligase_MurC"/>
</dbReference>
<dbReference type="Proteomes" id="UP000003303">
    <property type="component" value="Unassembled WGS sequence"/>
</dbReference>
<sequence length="457" mass="50741">MSYVYFIGIGGAGMSALARYYHLKGCNVSGYDRSHNMYTDELEQLGIAIHYDSDASWLESAPMTPDNTLVIYTPAIPHDHPELCYLRSHHFRVLKRAEALGVIAESYRTLAVAGSHGKTTTTNMLAHILDGAKEVGCTAFIGGLAVDTGSNFIYSDHSNLLVVEADEYDRSFLHLNPYMAVVTSTDADHLDIYGDYAGYLAGFEEFCSQIQPGGTLLMKEGLPIKPHLAEGVRTLTYGSASTADVYYDHVTVGDGTIRFDWHYPEAGIHLEQVALGVPVRTNLENATAAMTIAYLNGVAPANIVRGVESFRGTKRRFELVLQTDRHLLIDDYAHHPVELDSSIRSIKEIYGSEDVLAIFQPHLYSRTADFYQDFAKSLSHVDQVIVLDIYPAREEPMPGVTSELIYKELTAPHRWLCTKEELLPLLRQIKLPRVVVTVGAGDIDKLVLPIRDYLATL</sequence>
<dbReference type="InterPro" id="IPR050061">
    <property type="entry name" value="MurCDEF_pg_biosynth"/>
</dbReference>
<evidence type="ECO:0000313" key="19">
    <source>
        <dbReference type="Proteomes" id="UP000003303"/>
    </source>
</evidence>
<keyword evidence="12 14" id="KW-0961">Cell wall biogenesis/degradation</keyword>
<dbReference type="InterPro" id="IPR000713">
    <property type="entry name" value="Mur_ligase_N"/>
</dbReference>
<keyword evidence="9 14" id="KW-0133">Cell shape</keyword>
<comment type="catalytic activity">
    <reaction evidence="13 14">
        <text>UDP-N-acetyl-alpha-D-muramate + L-alanine + ATP = UDP-N-acetyl-alpha-D-muramoyl-L-alanine + ADP + phosphate + H(+)</text>
        <dbReference type="Rhea" id="RHEA:23372"/>
        <dbReference type="ChEBI" id="CHEBI:15378"/>
        <dbReference type="ChEBI" id="CHEBI:30616"/>
        <dbReference type="ChEBI" id="CHEBI:43474"/>
        <dbReference type="ChEBI" id="CHEBI:57972"/>
        <dbReference type="ChEBI" id="CHEBI:70757"/>
        <dbReference type="ChEBI" id="CHEBI:83898"/>
        <dbReference type="ChEBI" id="CHEBI:456216"/>
        <dbReference type="EC" id="6.3.2.8"/>
    </reaction>
</comment>
<dbReference type="GO" id="GO:0005524">
    <property type="term" value="F:ATP binding"/>
    <property type="evidence" value="ECO:0007669"/>
    <property type="project" value="UniProtKB-UniRule"/>
</dbReference>
<evidence type="ECO:0000313" key="18">
    <source>
        <dbReference type="EMBL" id="EEK17008.1"/>
    </source>
</evidence>
<keyword evidence="5 14" id="KW-0436">Ligase</keyword>
<dbReference type="HAMAP" id="MF_00046">
    <property type="entry name" value="MurC"/>
    <property type="match status" value="1"/>
</dbReference>
<evidence type="ECO:0000256" key="1">
    <source>
        <dbReference type="ARBA" id="ARBA00004496"/>
    </source>
</evidence>
<dbReference type="Pfam" id="PF01225">
    <property type="entry name" value="Mur_ligase"/>
    <property type="match status" value="1"/>
</dbReference>
<evidence type="ECO:0000256" key="2">
    <source>
        <dbReference type="ARBA" id="ARBA00004752"/>
    </source>
</evidence>
<dbReference type="GO" id="GO:0051301">
    <property type="term" value="P:cell division"/>
    <property type="evidence" value="ECO:0007669"/>
    <property type="project" value="UniProtKB-KW"/>
</dbReference>
<comment type="pathway">
    <text evidence="2 14">Cell wall biogenesis; peptidoglycan biosynthesis.</text>
</comment>
<dbReference type="UniPathway" id="UPA00219"/>
<dbReference type="InterPro" id="IPR004101">
    <property type="entry name" value="Mur_ligase_C"/>
</dbReference>
<feature type="domain" description="Mur ligase C-terminal" evidence="16">
    <location>
        <begin position="315"/>
        <end position="441"/>
    </location>
</feature>
<comment type="caution">
    <text evidence="18">The sequence shown here is derived from an EMBL/GenBank/DDBJ whole genome shotgun (WGS) entry which is preliminary data.</text>
</comment>
<feature type="domain" description="Mur ligase central" evidence="17">
    <location>
        <begin position="112"/>
        <end position="292"/>
    </location>
</feature>
<feature type="binding site" evidence="14">
    <location>
        <begin position="114"/>
        <end position="120"/>
    </location>
    <ligand>
        <name>ATP</name>
        <dbReference type="ChEBI" id="CHEBI:30616"/>
    </ligand>
</feature>
<keyword evidence="8 14" id="KW-0067">ATP-binding</keyword>
<dbReference type="EMBL" id="ACLR01000120">
    <property type="protein sequence ID" value="EEK17008.1"/>
    <property type="molecule type" value="Genomic_DNA"/>
</dbReference>
<evidence type="ECO:0000256" key="5">
    <source>
        <dbReference type="ARBA" id="ARBA00022598"/>
    </source>
</evidence>